<feature type="transmembrane region" description="Helical" evidence="1">
    <location>
        <begin position="36"/>
        <end position="61"/>
    </location>
</feature>
<evidence type="ECO:0000256" key="1">
    <source>
        <dbReference type="SAM" id="Phobius"/>
    </source>
</evidence>
<name>A0AAE9WHR0_9SCHI</name>
<protein>
    <submittedName>
        <fullName evidence="2">Uncharacterized protein</fullName>
    </submittedName>
</protein>
<keyword evidence="1" id="KW-0472">Membrane</keyword>
<organism evidence="2 3">
    <name type="scientific">Schizosaccharomyces osmophilus</name>
    <dbReference type="NCBI Taxonomy" id="2545709"/>
    <lineage>
        <taxon>Eukaryota</taxon>
        <taxon>Fungi</taxon>
        <taxon>Dikarya</taxon>
        <taxon>Ascomycota</taxon>
        <taxon>Taphrinomycotina</taxon>
        <taxon>Schizosaccharomycetes</taxon>
        <taxon>Schizosaccharomycetales</taxon>
        <taxon>Schizosaccharomycetaceae</taxon>
        <taxon>Schizosaccharomyces</taxon>
    </lineage>
</organism>
<feature type="transmembrane region" description="Helical" evidence="1">
    <location>
        <begin position="67"/>
        <end position="90"/>
    </location>
</feature>
<sequence length="108" mass="12799">MELQDMPHFLKFSAGNEQMMKRIWCLVKHRHQTLKIVFILTTMMLTTFSRILLFTFAMNFHKQNSCLFIISDAVLMTVVCFIYLCLLSLINRTFFINYDSLANQSDFN</sequence>
<dbReference type="Proteomes" id="UP001212411">
    <property type="component" value="Chromosome 3"/>
</dbReference>
<evidence type="ECO:0000313" key="3">
    <source>
        <dbReference type="Proteomes" id="UP001212411"/>
    </source>
</evidence>
<proteinExistence type="predicted"/>
<evidence type="ECO:0000313" key="2">
    <source>
        <dbReference type="EMBL" id="WBW75579.1"/>
    </source>
</evidence>
<dbReference type="AlphaFoldDB" id="A0AAE9WHR0"/>
<dbReference type="KEGG" id="som:SOMG_04926"/>
<dbReference type="GeneID" id="80878391"/>
<dbReference type="EMBL" id="CP115613">
    <property type="protein sequence ID" value="WBW75579.1"/>
    <property type="molecule type" value="Genomic_DNA"/>
</dbReference>
<keyword evidence="3" id="KW-1185">Reference proteome</keyword>
<reference evidence="2 3" key="1">
    <citation type="journal article" date="2023" name="G3 (Bethesda)">
        <title>A high-quality reference genome for the fission yeast Schizosaccharomyces osmophilus.</title>
        <authorList>
            <person name="Jia G.S."/>
            <person name="Zhang W.C."/>
            <person name="Liang Y."/>
            <person name="Liu X.H."/>
            <person name="Rhind N."/>
            <person name="Pidoux A."/>
            <person name="Brysch-Herzberg M."/>
            <person name="Du L.L."/>
        </authorList>
    </citation>
    <scope>NUCLEOTIDE SEQUENCE [LARGE SCALE GENOMIC DNA]</scope>
    <source>
        <strain evidence="2 3">CBS 15793</strain>
    </source>
</reference>
<keyword evidence="1" id="KW-0812">Transmembrane</keyword>
<gene>
    <name evidence="2" type="ORF">SOMG_04926</name>
</gene>
<dbReference type="RefSeq" id="XP_056039822.1">
    <property type="nucleotide sequence ID" value="XM_056183702.1"/>
</dbReference>
<accession>A0AAE9WHR0</accession>
<keyword evidence="1" id="KW-1133">Transmembrane helix</keyword>